<dbReference type="Pfam" id="PF20170">
    <property type="entry name" value="Plexin_RBD"/>
    <property type="match status" value="1"/>
</dbReference>
<evidence type="ECO:0000256" key="2">
    <source>
        <dbReference type="ARBA" id="ARBA00023136"/>
    </source>
</evidence>
<keyword evidence="7" id="KW-0732">Signal</keyword>
<evidence type="ECO:0000256" key="5">
    <source>
        <dbReference type="PROSITE-ProRule" id="PRU00352"/>
    </source>
</evidence>
<dbReference type="Pfam" id="PF01437">
    <property type="entry name" value="PSI"/>
    <property type="match status" value="1"/>
</dbReference>
<dbReference type="GO" id="GO:0030334">
    <property type="term" value="P:regulation of cell migration"/>
    <property type="evidence" value="ECO:0007669"/>
    <property type="project" value="TreeGrafter"/>
</dbReference>
<sequence length="1145" mass="128741">MTSVATVTASSWLVFFIGTADGQLIKISMDKAMKPTCPIVLYKSDEDHPVHSKMILDPVDKKHIYLALGNQMKRVAVAQCWRYGSMRDCWFSHDPFCGWCSSQSRCTFPDECLTSAWISIPEGSLQERMISFHVEETPSREKVILNVTAHLKVVAKGSPAFSCAFTTERGESLCAGSGDTAAFPSCSCVFLRDKFPAGGLGVTVKITIDNQIVSESWNLKNCSLIQGGPTSALCSECVAAGCLWSFTQHTCSWMPWSSHKSYTQGTCQNYSSGLNISKPEIYSITPSEISFYGKNNATITGKNLDHVTKLRIRGDMDCNLMEVPFHSRSSDRLTLHIPTVLHRLSRDSSWASGGRAVSVLGTNLQFVDEIEHLDPPQTLGVNFSSSNLQYYTPSVGTGTKRNVTVRLKVANETIACATLTYHPDPEFIRFTTSPSGDDLRITVEKKVDKLNISREELNIYALEGDVEHKCQLDKIEPSHSSGVDSIDCEIHNKANAKIESVKIYLGNNQFEVKEPQKTLYLIVLVICIIVLIFAGVGCTAWIYRSKQRKLSERMNEYVELLECDIRKEIRQGFVDMQTQKMDLTENVGVIPFLDYKHFASRIFFPDQVTMSGFLKDLDQASENAQMDRSCEAFSALIRNRLFLTSFVHALEEQKHFSINDKCHVASLLTLALHSDLPYLTEVMEVLLRALMDQYSNTQPKLMLRSTKSIVEKLLTNWMSICLYGFLRESVGQPLFLLVSALNQQISRGPVDSVTEKALYTLNEDWLLWQAQDFSALKLNVSFDVVSVGEGSSPLEVSVLDCDTVEQAKEKILGAFKSKFGFPYSGQLPDIDIAYEKGGQSVLLQEVDQSSEVMGSVTMLNTLRHYQIPDGASVKVITKQAHAPLSTQVSLKDDRNYSIKYFHLIDPDIDCAQGGNPERKKLKLKEIYLTKLLSTKVAVHSYVEKLFGSIWGTANSRVPPAVKYFFDFLDAQGESKKISDPDVLHIWKTNSLPLRFWVNILKNPQFVFDMEKTPLLDSCLSVIAQAFMDSFSLAEQQLDKHSPTNKLLYAKDIPQYKLEVKAYYKQVGDLPGFSSEDFKAFLQEESEKHENEFNETAALQEIYKYLHQNFNAVEEKLVQNGASSELKEKLQQVKDLFTNDKSCSWD</sequence>
<dbReference type="PANTHER" id="PTHR22625:SF4">
    <property type="entry name" value="PLEXIN-C1"/>
    <property type="match status" value="1"/>
</dbReference>
<dbReference type="PANTHER" id="PTHR22625">
    <property type="entry name" value="PLEXIN"/>
    <property type="match status" value="1"/>
</dbReference>
<evidence type="ECO:0000256" key="3">
    <source>
        <dbReference type="ARBA" id="ARBA00023157"/>
    </source>
</evidence>
<dbReference type="SUPFAM" id="SSF101912">
    <property type="entry name" value="Sema domain"/>
    <property type="match status" value="1"/>
</dbReference>
<keyword evidence="10" id="KW-1185">Reference proteome</keyword>
<dbReference type="Pfam" id="PF08337">
    <property type="entry name" value="Plexin_cytopl"/>
    <property type="match status" value="1"/>
</dbReference>
<dbReference type="Gene3D" id="1.10.506.10">
    <property type="entry name" value="GTPase Activation - p120gap, domain 1"/>
    <property type="match status" value="1"/>
</dbReference>
<evidence type="ECO:0000256" key="7">
    <source>
        <dbReference type="SAM" id="SignalP"/>
    </source>
</evidence>
<gene>
    <name evidence="9" type="ORF">ANANG_G00145690</name>
</gene>
<feature type="domain" description="Sema" evidence="8">
    <location>
        <begin position="1"/>
        <end position="77"/>
    </location>
</feature>
<comment type="caution">
    <text evidence="5">Lacks conserved residue(s) required for the propagation of feature annotation.</text>
</comment>
<dbReference type="AlphaFoldDB" id="A0A9D3S0N4"/>
<evidence type="ECO:0000256" key="4">
    <source>
        <dbReference type="ARBA" id="ARBA00023180"/>
    </source>
</evidence>
<dbReference type="SUPFAM" id="SSF103575">
    <property type="entry name" value="Plexin repeat"/>
    <property type="match status" value="1"/>
</dbReference>
<evidence type="ECO:0000259" key="8">
    <source>
        <dbReference type="PROSITE" id="PS51004"/>
    </source>
</evidence>
<feature type="chain" id="PRO_5038492293" description="Sema domain-containing protein" evidence="7">
    <location>
        <begin position="23"/>
        <end position="1145"/>
    </location>
</feature>
<dbReference type="InterPro" id="IPR002165">
    <property type="entry name" value="Plexin_repeat"/>
</dbReference>
<evidence type="ECO:0000313" key="9">
    <source>
        <dbReference type="EMBL" id="KAG5846057.1"/>
    </source>
</evidence>
<evidence type="ECO:0000313" key="10">
    <source>
        <dbReference type="Proteomes" id="UP001044222"/>
    </source>
</evidence>
<keyword evidence="2 6" id="KW-0472">Membrane</keyword>
<dbReference type="SUPFAM" id="SSF48350">
    <property type="entry name" value="GTPase activation domain, GAP"/>
    <property type="match status" value="1"/>
</dbReference>
<protein>
    <recommendedName>
        <fullName evidence="8">Sema domain-containing protein</fullName>
    </recommendedName>
</protein>
<dbReference type="EMBL" id="JAFIRN010000007">
    <property type="protein sequence ID" value="KAG5846057.1"/>
    <property type="molecule type" value="Genomic_DNA"/>
</dbReference>
<keyword evidence="3" id="KW-1015">Disulfide bond</keyword>
<dbReference type="InterPro" id="IPR031148">
    <property type="entry name" value="Plexin"/>
</dbReference>
<dbReference type="InterPro" id="IPR036352">
    <property type="entry name" value="Semap_dom_sf"/>
</dbReference>
<dbReference type="GO" id="GO:0008360">
    <property type="term" value="P:regulation of cell shape"/>
    <property type="evidence" value="ECO:0007669"/>
    <property type="project" value="TreeGrafter"/>
</dbReference>
<accession>A0A9D3S0N4</accession>
<dbReference type="InterPro" id="IPR015943">
    <property type="entry name" value="WD40/YVTN_repeat-like_dom_sf"/>
</dbReference>
<feature type="transmembrane region" description="Helical" evidence="6">
    <location>
        <begin position="519"/>
        <end position="543"/>
    </location>
</feature>
<dbReference type="Gene3D" id="2.130.10.10">
    <property type="entry name" value="YVTN repeat-like/Quinoprotein amine dehydrogenase"/>
    <property type="match status" value="1"/>
</dbReference>
<dbReference type="Gene3D" id="2.60.40.10">
    <property type="entry name" value="Immunoglobulins"/>
    <property type="match status" value="2"/>
</dbReference>
<evidence type="ECO:0000256" key="1">
    <source>
        <dbReference type="ARBA" id="ARBA00004370"/>
    </source>
</evidence>
<feature type="signal peptide" evidence="7">
    <location>
        <begin position="1"/>
        <end position="22"/>
    </location>
</feature>
<reference evidence="9" key="1">
    <citation type="submission" date="2021-01" db="EMBL/GenBank/DDBJ databases">
        <title>A chromosome-scale assembly of European eel, Anguilla anguilla.</title>
        <authorList>
            <person name="Henkel C."/>
            <person name="Jong-Raadsen S.A."/>
            <person name="Dufour S."/>
            <person name="Weltzien F.-A."/>
            <person name="Palstra A.P."/>
            <person name="Pelster B."/>
            <person name="Spaink H.P."/>
            <person name="Van Den Thillart G.E."/>
            <person name="Jansen H."/>
            <person name="Zahm M."/>
            <person name="Klopp C."/>
            <person name="Cedric C."/>
            <person name="Louis A."/>
            <person name="Berthelot C."/>
            <person name="Parey E."/>
            <person name="Roest Crollius H."/>
            <person name="Montfort J."/>
            <person name="Robinson-Rechavi M."/>
            <person name="Bucao C."/>
            <person name="Bouchez O."/>
            <person name="Gislard M."/>
            <person name="Lluch J."/>
            <person name="Milhes M."/>
            <person name="Lampietro C."/>
            <person name="Lopez Roques C."/>
            <person name="Donnadieu C."/>
            <person name="Braasch I."/>
            <person name="Desvignes T."/>
            <person name="Postlethwait J."/>
            <person name="Bobe J."/>
            <person name="Guiguen Y."/>
            <person name="Dirks R."/>
        </authorList>
    </citation>
    <scope>NUCLEOTIDE SEQUENCE</scope>
    <source>
        <strain evidence="9">Tag_6206</strain>
        <tissue evidence="9">Liver</tissue>
    </source>
</reference>
<dbReference type="GO" id="GO:0007162">
    <property type="term" value="P:negative regulation of cell adhesion"/>
    <property type="evidence" value="ECO:0007669"/>
    <property type="project" value="TreeGrafter"/>
</dbReference>
<dbReference type="Proteomes" id="UP001044222">
    <property type="component" value="Chromosome 7"/>
</dbReference>
<organism evidence="9 10">
    <name type="scientific">Anguilla anguilla</name>
    <name type="common">European freshwater eel</name>
    <name type="synonym">Muraena anguilla</name>
    <dbReference type="NCBI Taxonomy" id="7936"/>
    <lineage>
        <taxon>Eukaryota</taxon>
        <taxon>Metazoa</taxon>
        <taxon>Chordata</taxon>
        <taxon>Craniata</taxon>
        <taxon>Vertebrata</taxon>
        <taxon>Euteleostomi</taxon>
        <taxon>Actinopterygii</taxon>
        <taxon>Neopterygii</taxon>
        <taxon>Teleostei</taxon>
        <taxon>Anguilliformes</taxon>
        <taxon>Anguillidae</taxon>
        <taxon>Anguilla</taxon>
    </lineage>
</organism>
<dbReference type="PROSITE" id="PS51004">
    <property type="entry name" value="SEMA"/>
    <property type="match status" value="1"/>
</dbReference>
<comment type="caution">
    <text evidence="9">The sequence shown here is derived from an EMBL/GenBank/DDBJ whole genome shotgun (WGS) entry which is preliminary data.</text>
</comment>
<keyword evidence="4" id="KW-0325">Glycoprotein</keyword>
<dbReference type="GO" id="GO:0005886">
    <property type="term" value="C:plasma membrane"/>
    <property type="evidence" value="ECO:0007669"/>
    <property type="project" value="TreeGrafter"/>
</dbReference>
<dbReference type="InterPro" id="IPR013548">
    <property type="entry name" value="Plexin_cytoplasmic_RasGAP_dom"/>
</dbReference>
<dbReference type="GO" id="GO:0017154">
    <property type="term" value="F:semaphorin receptor activity"/>
    <property type="evidence" value="ECO:0007669"/>
    <property type="project" value="InterPro"/>
</dbReference>
<dbReference type="InterPro" id="IPR008936">
    <property type="entry name" value="Rho_GTPase_activation_prot"/>
</dbReference>
<dbReference type="CDD" id="cd00102">
    <property type="entry name" value="IPT"/>
    <property type="match status" value="1"/>
</dbReference>
<dbReference type="InterPro" id="IPR001627">
    <property type="entry name" value="Semap_dom"/>
</dbReference>
<keyword evidence="6" id="KW-1133">Transmembrane helix</keyword>
<dbReference type="GO" id="GO:0002116">
    <property type="term" value="C:semaphorin receptor complex"/>
    <property type="evidence" value="ECO:0007669"/>
    <property type="project" value="TreeGrafter"/>
</dbReference>
<dbReference type="GO" id="GO:0007399">
    <property type="term" value="P:nervous system development"/>
    <property type="evidence" value="ECO:0007669"/>
    <property type="project" value="UniProtKB-ARBA"/>
</dbReference>
<evidence type="ECO:0000256" key="6">
    <source>
        <dbReference type="SAM" id="Phobius"/>
    </source>
</evidence>
<dbReference type="InterPro" id="IPR046800">
    <property type="entry name" value="Plexin_RBD"/>
</dbReference>
<dbReference type="CDD" id="cd00603">
    <property type="entry name" value="IPT_PCSR"/>
    <property type="match status" value="1"/>
</dbReference>
<keyword evidence="6" id="KW-0812">Transmembrane</keyword>
<proteinExistence type="predicted"/>
<comment type="subcellular location">
    <subcellularLocation>
        <location evidence="1">Membrane</location>
    </subcellularLocation>
</comment>
<name>A0A9D3S0N4_ANGAN</name>
<dbReference type="GO" id="GO:0050772">
    <property type="term" value="P:positive regulation of axonogenesis"/>
    <property type="evidence" value="ECO:0007669"/>
    <property type="project" value="TreeGrafter"/>
</dbReference>
<dbReference type="InterPro" id="IPR013783">
    <property type="entry name" value="Ig-like_fold"/>
</dbReference>
<dbReference type="Gene3D" id="3.10.20.90">
    <property type="entry name" value="Phosphatidylinositol 3-kinase Catalytic Subunit, Chain A, domain 1"/>
    <property type="match status" value="1"/>
</dbReference>